<feature type="domain" description="F-box" evidence="4">
    <location>
        <begin position="4"/>
        <end position="52"/>
    </location>
</feature>
<dbReference type="PANTHER" id="PTHR24161:SF121">
    <property type="entry name" value="M-PHASE PHOSPHOPROTEIN 8"/>
    <property type="match status" value="1"/>
</dbReference>
<accession>A0A3N4KR33</accession>
<dbReference type="Proteomes" id="UP000277580">
    <property type="component" value="Unassembled WGS sequence"/>
</dbReference>
<feature type="non-terminal residue" evidence="5">
    <location>
        <position position="295"/>
    </location>
</feature>
<dbReference type="InParanoid" id="A0A3N4KR33"/>
<dbReference type="PRINTS" id="PR01415">
    <property type="entry name" value="ANKYRIN"/>
</dbReference>
<dbReference type="OrthoDB" id="20872at2759"/>
<dbReference type="Pfam" id="PF12796">
    <property type="entry name" value="Ank_2"/>
    <property type="match status" value="2"/>
</dbReference>
<sequence length="295" mass="31852">MPLKFPLLRLPNELILIISQHLNANDLNSLFKTNHRLAEILSLQLENLRDNLLNLIAKQDGKTGLCSAVERKNEALVRLVLKKLAVDINETIDIRGRTTLHWAAGNGHSELVELLLERGADIAAQTINGSTPLHKAVSDDGIVRILLNRGADIAARSGWGSTPLNAAAQSGNEQTVKLLLEFGSDVNTETLVGETPLHTAAFHGYESVVTILLEYGADIHARTRVGYTPLHQAIRGHNPRESLVKTLLEKGVDVNAQAYNEETALHFAAGGKHAAIVKVLLDAGANITAIDSPGN</sequence>
<gene>
    <name evidence="5" type="ORF">P167DRAFT_523796</name>
</gene>
<proteinExistence type="predicted"/>
<protein>
    <submittedName>
        <fullName evidence="5">Ankyrin</fullName>
    </submittedName>
</protein>
<reference evidence="5 6" key="1">
    <citation type="journal article" date="2018" name="Nat. Ecol. Evol.">
        <title>Pezizomycetes genomes reveal the molecular basis of ectomycorrhizal truffle lifestyle.</title>
        <authorList>
            <person name="Murat C."/>
            <person name="Payen T."/>
            <person name="Noel B."/>
            <person name="Kuo A."/>
            <person name="Morin E."/>
            <person name="Chen J."/>
            <person name="Kohler A."/>
            <person name="Krizsan K."/>
            <person name="Balestrini R."/>
            <person name="Da Silva C."/>
            <person name="Montanini B."/>
            <person name="Hainaut M."/>
            <person name="Levati E."/>
            <person name="Barry K.W."/>
            <person name="Belfiori B."/>
            <person name="Cichocki N."/>
            <person name="Clum A."/>
            <person name="Dockter R.B."/>
            <person name="Fauchery L."/>
            <person name="Guy J."/>
            <person name="Iotti M."/>
            <person name="Le Tacon F."/>
            <person name="Lindquist E.A."/>
            <person name="Lipzen A."/>
            <person name="Malagnac F."/>
            <person name="Mello A."/>
            <person name="Molinier V."/>
            <person name="Miyauchi S."/>
            <person name="Poulain J."/>
            <person name="Riccioni C."/>
            <person name="Rubini A."/>
            <person name="Sitrit Y."/>
            <person name="Splivallo R."/>
            <person name="Traeger S."/>
            <person name="Wang M."/>
            <person name="Zifcakova L."/>
            <person name="Wipf D."/>
            <person name="Zambonelli A."/>
            <person name="Paolocci F."/>
            <person name="Nowrousian M."/>
            <person name="Ottonello S."/>
            <person name="Baldrian P."/>
            <person name="Spatafora J.W."/>
            <person name="Henrissat B."/>
            <person name="Nagy L.G."/>
            <person name="Aury J.M."/>
            <person name="Wincker P."/>
            <person name="Grigoriev I.V."/>
            <person name="Bonfante P."/>
            <person name="Martin F.M."/>
        </authorList>
    </citation>
    <scope>NUCLEOTIDE SEQUENCE [LARGE SCALE GENOMIC DNA]</scope>
    <source>
        <strain evidence="5 6">CCBAS932</strain>
    </source>
</reference>
<dbReference type="PROSITE" id="PS50088">
    <property type="entry name" value="ANK_REPEAT"/>
    <property type="match status" value="6"/>
</dbReference>
<dbReference type="Pfam" id="PF13637">
    <property type="entry name" value="Ank_4"/>
    <property type="match status" value="1"/>
</dbReference>
<organism evidence="5 6">
    <name type="scientific">Morchella conica CCBAS932</name>
    <dbReference type="NCBI Taxonomy" id="1392247"/>
    <lineage>
        <taxon>Eukaryota</taxon>
        <taxon>Fungi</taxon>
        <taxon>Dikarya</taxon>
        <taxon>Ascomycota</taxon>
        <taxon>Pezizomycotina</taxon>
        <taxon>Pezizomycetes</taxon>
        <taxon>Pezizales</taxon>
        <taxon>Morchellaceae</taxon>
        <taxon>Morchella</taxon>
    </lineage>
</organism>
<evidence type="ECO:0000256" key="3">
    <source>
        <dbReference type="PROSITE-ProRule" id="PRU00023"/>
    </source>
</evidence>
<feature type="repeat" description="ANK" evidence="3">
    <location>
        <begin position="192"/>
        <end position="224"/>
    </location>
</feature>
<dbReference type="PANTHER" id="PTHR24161">
    <property type="entry name" value="ANK_REP_REGION DOMAIN-CONTAINING PROTEIN-RELATED"/>
    <property type="match status" value="1"/>
</dbReference>
<dbReference type="AlphaFoldDB" id="A0A3N4KR33"/>
<dbReference type="EMBL" id="ML119132">
    <property type="protein sequence ID" value="RPB11958.1"/>
    <property type="molecule type" value="Genomic_DNA"/>
</dbReference>
<keyword evidence="2 3" id="KW-0040">ANK repeat</keyword>
<feature type="repeat" description="ANK" evidence="3">
    <location>
        <begin position="260"/>
        <end position="292"/>
    </location>
</feature>
<dbReference type="SMART" id="SM00248">
    <property type="entry name" value="ANK"/>
    <property type="match status" value="7"/>
</dbReference>
<feature type="repeat" description="ANK" evidence="3">
    <location>
        <begin position="128"/>
        <end position="158"/>
    </location>
</feature>
<evidence type="ECO:0000313" key="6">
    <source>
        <dbReference type="Proteomes" id="UP000277580"/>
    </source>
</evidence>
<dbReference type="Gene3D" id="1.25.40.20">
    <property type="entry name" value="Ankyrin repeat-containing domain"/>
    <property type="match status" value="3"/>
</dbReference>
<dbReference type="InterPro" id="IPR002110">
    <property type="entry name" value="Ankyrin_rpt"/>
</dbReference>
<dbReference type="STRING" id="1392247.A0A3N4KR33"/>
<dbReference type="SUPFAM" id="SSF48403">
    <property type="entry name" value="Ankyrin repeat"/>
    <property type="match status" value="1"/>
</dbReference>
<dbReference type="PROSITE" id="PS50297">
    <property type="entry name" value="ANK_REP_REGION"/>
    <property type="match status" value="5"/>
</dbReference>
<dbReference type="InterPro" id="IPR001810">
    <property type="entry name" value="F-box_dom"/>
</dbReference>
<name>A0A3N4KR33_9PEZI</name>
<dbReference type="InterPro" id="IPR036770">
    <property type="entry name" value="Ankyrin_rpt-contain_sf"/>
</dbReference>
<evidence type="ECO:0000256" key="2">
    <source>
        <dbReference type="ARBA" id="ARBA00023043"/>
    </source>
</evidence>
<evidence type="ECO:0000256" key="1">
    <source>
        <dbReference type="ARBA" id="ARBA00022737"/>
    </source>
</evidence>
<dbReference type="PROSITE" id="PS50181">
    <property type="entry name" value="FBOX"/>
    <property type="match status" value="1"/>
</dbReference>
<feature type="repeat" description="ANK" evidence="3">
    <location>
        <begin position="225"/>
        <end position="259"/>
    </location>
</feature>
<keyword evidence="6" id="KW-1185">Reference proteome</keyword>
<keyword evidence="1" id="KW-0677">Repeat</keyword>
<dbReference type="CDD" id="cd09917">
    <property type="entry name" value="F-box_SF"/>
    <property type="match status" value="1"/>
</dbReference>
<feature type="repeat" description="ANK" evidence="3">
    <location>
        <begin position="159"/>
        <end position="191"/>
    </location>
</feature>
<feature type="repeat" description="ANK" evidence="3">
    <location>
        <begin position="95"/>
        <end position="127"/>
    </location>
</feature>
<evidence type="ECO:0000313" key="5">
    <source>
        <dbReference type="EMBL" id="RPB11958.1"/>
    </source>
</evidence>
<evidence type="ECO:0000259" key="4">
    <source>
        <dbReference type="PROSITE" id="PS50181"/>
    </source>
</evidence>